<accession>A0A183TRX0</accession>
<dbReference type="InterPro" id="IPR029058">
    <property type="entry name" value="AB_hydrolase_fold"/>
</dbReference>
<protein>
    <submittedName>
        <fullName evidence="3">AB hydrolase-1 domain-containing protein</fullName>
    </submittedName>
</protein>
<reference evidence="1 2" key="2">
    <citation type="submission" date="2018-11" db="EMBL/GenBank/DDBJ databases">
        <authorList>
            <consortium name="Pathogen Informatics"/>
        </authorList>
    </citation>
    <scope>NUCLEOTIDE SEQUENCE [LARGE SCALE GENOMIC DNA]</scope>
    <source>
        <strain evidence="1 2">NST_G2</strain>
    </source>
</reference>
<evidence type="ECO:0000313" key="2">
    <source>
        <dbReference type="Proteomes" id="UP000275846"/>
    </source>
</evidence>
<dbReference type="InterPro" id="IPR003386">
    <property type="entry name" value="LACT/PDAT_acylTrfase"/>
</dbReference>
<dbReference type="WBParaSite" id="SSLN_0001994401-mRNA-1">
    <property type="protein sequence ID" value="SSLN_0001994401-mRNA-1"/>
    <property type="gene ID" value="SSLN_0001994401"/>
</dbReference>
<dbReference type="OrthoDB" id="190846at2759"/>
<gene>
    <name evidence="1" type="ORF">SSLN_LOCUS19218</name>
</gene>
<organism evidence="3">
    <name type="scientific">Schistocephalus solidus</name>
    <name type="common">Tapeworm</name>
    <dbReference type="NCBI Taxonomy" id="70667"/>
    <lineage>
        <taxon>Eukaryota</taxon>
        <taxon>Metazoa</taxon>
        <taxon>Spiralia</taxon>
        <taxon>Lophotrochozoa</taxon>
        <taxon>Platyhelminthes</taxon>
        <taxon>Cestoda</taxon>
        <taxon>Eucestoda</taxon>
        <taxon>Diphyllobothriidea</taxon>
        <taxon>Diphyllobothriidae</taxon>
        <taxon>Schistocephalus</taxon>
    </lineage>
</organism>
<evidence type="ECO:0000313" key="1">
    <source>
        <dbReference type="EMBL" id="VDM05604.1"/>
    </source>
</evidence>
<keyword evidence="2" id="KW-1185">Reference proteome</keyword>
<dbReference type="AlphaFoldDB" id="A0A183TRX0"/>
<evidence type="ECO:0000313" key="3">
    <source>
        <dbReference type="WBParaSite" id="SSLN_0001994401-mRNA-1"/>
    </source>
</evidence>
<dbReference type="Proteomes" id="UP000275846">
    <property type="component" value="Unassembled WGS sequence"/>
</dbReference>
<sequence>MYMNSRDLVDVTSGPTGVDEVYCVHGLNVSTAGAMVYAPPSTFVSPFPDQSPTLIFEDGDGTVNERSLAVCSRWKDVRYSVLPRADHLGIIRDPRFLQQILDITSARVYRQRHRNFIPWDELTPKKWSLPSLRAPPISAIPISVL</sequence>
<reference evidence="3" key="1">
    <citation type="submission" date="2016-06" db="UniProtKB">
        <authorList>
            <consortium name="WormBaseParasite"/>
        </authorList>
    </citation>
    <scope>IDENTIFICATION</scope>
</reference>
<dbReference type="Gene3D" id="3.40.50.1820">
    <property type="entry name" value="alpha/beta hydrolase"/>
    <property type="match status" value="1"/>
</dbReference>
<dbReference type="STRING" id="70667.A0A183TRX0"/>
<proteinExistence type="predicted"/>
<dbReference type="Pfam" id="PF02450">
    <property type="entry name" value="LCAT"/>
    <property type="match status" value="1"/>
</dbReference>
<name>A0A183TRX0_SCHSO</name>
<dbReference type="GO" id="GO:0008374">
    <property type="term" value="F:O-acyltransferase activity"/>
    <property type="evidence" value="ECO:0007669"/>
    <property type="project" value="InterPro"/>
</dbReference>
<dbReference type="GO" id="GO:0006629">
    <property type="term" value="P:lipid metabolic process"/>
    <property type="evidence" value="ECO:0007669"/>
    <property type="project" value="InterPro"/>
</dbReference>
<dbReference type="EMBL" id="UYSU01046664">
    <property type="protein sequence ID" value="VDM05604.1"/>
    <property type="molecule type" value="Genomic_DNA"/>
</dbReference>